<dbReference type="AlphaFoldDB" id="A0A937UMC0"/>
<organism evidence="2 3">
    <name type="scientific">Frankia nepalensis</name>
    <dbReference type="NCBI Taxonomy" id="1836974"/>
    <lineage>
        <taxon>Bacteria</taxon>
        <taxon>Bacillati</taxon>
        <taxon>Actinomycetota</taxon>
        <taxon>Actinomycetes</taxon>
        <taxon>Frankiales</taxon>
        <taxon>Frankiaceae</taxon>
        <taxon>Frankia</taxon>
    </lineage>
</organism>
<proteinExistence type="predicted"/>
<reference evidence="2" key="1">
    <citation type="submission" date="2020-12" db="EMBL/GenBank/DDBJ databases">
        <title>Genomic characterization of non-nitrogen-fixing Frankia strains.</title>
        <authorList>
            <person name="Carlos-Shanley C."/>
            <person name="Guerra T."/>
            <person name="Hahn D."/>
        </authorList>
    </citation>
    <scope>NUCLEOTIDE SEQUENCE</scope>
    <source>
        <strain evidence="2">CN6</strain>
    </source>
</reference>
<keyword evidence="3" id="KW-1185">Reference proteome</keyword>
<accession>A0A937UMC0</accession>
<feature type="region of interest" description="Disordered" evidence="1">
    <location>
        <begin position="34"/>
        <end position="62"/>
    </location>
</feature>
<evidence type="ECO:0000313" key="2">
    <source>
        <dbReference type="EMBL" id="MBL7626908.1"/>
    </source>
</evidence>
<dbReference type="RefSeq" id="WP_203002558.1">
    <property type="nucleotide sequence ID" value="NZ_JADWYU010000101.1"/>
</dbReference>
<comment type="caution">
    <text evidence="2">The sequence shown here is derived from an EMBL/GenBank/DDBJ whole genome shotgun (WGS) entry which is preliminary data.</text>
</comment>
<dbReference type="EMBL" id="JAEACQ010000152">
    <property type="protein sequence ID" value="MBL7626908.1"/>
    <property type="molecule type" value="Genomic_DNA"/>
</dbReference>
<evidence type="ECO:0008006" key="4">
    <source>
        <dbReference type="Google" id="ProtNLM"/>
    </source>
</evidence>
<gene>
    <name evidence="2" type="ORF">I7412_06950</name>
</gene>
<sequence length="457" mass="45255">MRSARPPWTRRRAAVLVLLAGLVGPLAVGGCADLPPKPGPGPGEGGGTGGAATAIDASGDGDGPVTVAGLSDDGDVAGYRVEGGRGFLFADGTVHELPPVAGSPSGTPVMVAAVNAGGQVAGAVPAEQGRYQPVVWPGPGAPAIPVGPTASGTSKDLNDRGDVLIDDGTTVVVATAAAGPVTAASGIVVRVPALPGATKQYGQAINNEGLVIGWAEYGGAGRPSAARSYLWDGARLTDLGSLDPRPDTAAFVRPAALNERGQVVGSSLTPSGDTHAFLWEDGRMTDLGTLGGRSSFATDVNEHGQVVGYSATATEEVHAFFWDQGTMIDLGVLAGDHSEAGAINDAGQIAGFSTAATSPTTTIGATNPTGGEPSPPGTPAATTTHAVVWKATRALTSPVPGGGDPPPAWGVELTDLGVPPGFDASAASALNSRGDVAGTATAGDRDAHAFVWAVGRR</sequence>
<evidence type="ECO:0000313" key="3">
    <source>
        <dbReference type="Proteomes" id="UP000604475"/>
    </source>
</evidence>
<dbReference type="InterPro" id="IPR014262">
    <property type="entry name" value="HAF_rpt"/>
</dbReference>
<evidence type="ECO:0000256" key="1">
    <source>
        <dbReference type="SAM" id="MobiDB-lite"/>
    </source>
</evidence>
<dbReference type="PROSITE" id="PS51257">
    <property type="entry name" value="PROKAR_LIPOPROTEIN"/>
    <property type="match status" value="1"/>
</dbReference>
<dbReference type="NCBIfam" id="TIGR02913">
    <property type="entry name" value="HAF_rpt"/>
    <property type="match status" value="2"/>
</dbReference>
<protein>
    <recommendedName>
        <fullName evidence="4">HAF repeat-containing protein</fullName>
    </recommendedName>
</protein>
<name>A0A937UMC0_9ACTN</name>
<dbReference type="Proteomes" id="UP000604475">
    <property type="component" value="Unassembled WGS sequence"/>
</dbReference>